<proteinExistence type="predicted"/>
<name>A0ABW5CD96_9PROT</name>
<evidence type="ECO:0000313" key="2">
    <source>
        <dbReference type="Proteomes" id="UP001597296"/>
    </source>
</evidence>
<dbReference type="RefSeq" id="WP_377318275.1">
    <property type="nucleotide sequence ID" value="NZ_JBHUIY010000040.1"/>
</dbReference>
<dbReference type="EMBL" id="JBHUIY010000040">
    <property type="protein sequence ID" value="MFD2235259.1"/>
    <property type="molecule type" value="Genomic_DNA"/>
</dbReference>
<protein>
    <recommendedName>
        <fullName evidence="3">Sulfur-oxidizing protein SoxZ</fullName>
    </recommendedName>
</protein>
<evidence type="ECO:0008006" key="3">
    <source>
        <dbReference type="Google" id="ProtNLM"/>
    </source>
</evidence>
<gene>
    <name evidence="1" type="ORF">ACFSNB_15735</name>
</gene>
<dbReference type="InterPro" id="IPR013783">
    <property type="entry name" value="Ig-like_fold"/>
</dbReference>
<sequence length="109" mass="11614">MSAAADIRIRLSGPAAPGGLVEVTTLALAPPLADPAAEFDADGLPVPHYVGFEAEFDGRPLWRAVLGPGVSRQVMLVFSFRPDRPGPLTLRWRRRDGGVETRQVSVPAG</sequence>
<accession>A0ABW5CD96</accession>
<organism evidence="1 2">
    <name type="scientific">Phaeospirillum tilakii</name>
    <dbReference type="NCBI Taxonomy" id="741673"/>
    <lineage>
        <taxon>Bacteria</taxon>
        <taxon>Pseudomonadati</taxon>
        <taxon>Pseudomonadota</taxon>
        <taxon>Alphaproteobacteria</taxon>
        <taxon>Rhodospirillales</taxon>
        <taxon>Rhodospirillaceae</taxon>
        <taxon>Phaeospirillum</taxon>
    </lineage>
</organism>
<dbReference type="Proteomes" id="UP001597296">
    <property type="component" value="Unassembled WGS sequence"/>
</dbReference>
<dbReference type="Gene3D" id="2.60.40.10">
    <property type="entry name" value="Immunoglobulins"/>
    <property type="match status" value="1"/>
</dbReference>
<comment type="caution">
    <text evidence="1">The sequence shown here is derived from an EMBL/GenBank/DDBJ whole genome shotgun (WGS) entry which is preliminary data.</text>
</comment>
<reference evidence="2" key="1">
    <citation type="journal article" date="2019" name="Int. J. Syst. Evol. Microbiol.">
        <title>The Global Catalogue of Microorganisms (GCM) 10K type strain sequencing project: providing services to taxonomists for standard genome sequencing and annotation.</title>
        <authorList>
            <consortium name="The Broad Institute Genomics Platform"/>
            <consortium name="The Broad Institute Genome Sequencing Center for Infectious Disease"/>
            <person name="Wu L."/>
            <person name="Ma J."/>
        </authorList>
    </citation>
    <scope>NUCLEOTIDE SEQUENCE [LARGE SCALE GENOMIC DNA]</scope>
    <source>
        <strain evidence="2">KCTC 15012</strain>
    </source>
</reference>
<evidence type="ECO:0000313" key="1">
    <source>
        <dbReference type="EMBL" id="MFD2235259.1"/>
    </source>
</evidence>
<dbReference type="SUPFAM" id="SSF81296">
    <property type="entry name" value="E set domains"/>
    <property type="match status" value="1"/>
</dbReference>
<keyword evidence="2" id="KW-1185">Reference proteome</keyword>
<dbReference type="InterPro" id="IPR014756">
    <property type="entry name" value="Ig_E-set"/>
</dbReference>